<comment type="caution">
    <text evidence="6">The sequence shown here is derived from an EMBL/GenBank/DDBJ whole genome shotgun (WGS) entry which is preliminary data.</text>
</comment>
<feature type="non-terminal residue" evidence="6">
    <location>
        <position position="107"/>
    </location>
</feature>
<accession>A0A7L0DMA4</accession>
<evidence type="ECO:0000313" key="7">
    <source>
        <dbReference type="Proteomes" id="UP000545435"/>
    </source>
</evidence>
<feature type="non-terminal residue" evidence="6">
    <location>
        <position position="1"/>
    </location>
</feature>
<dbReference type="GO" id="GO:0005637">
    <property type="term" value="C:nuclear inner membrane"/>
    <property type="evidence" value="ECO:0007669"/>
    <property type="project" value="UniProtKB-SubCell"/>
</dbReference>
<evidence type="ECO:0000256" key="3">
    <source>
        <dbReference type="ARBA" id="ARBA00022989"/>
    </source>
</evidence>
<reference evidence="6 7" key="1">
    <citation type="submission" date="2019-09" db="EMBL/GenBank/DDBJ databases">
        <title>Bird 10,000 Genomes (B10K) Project - Family phase.</title>
        <authorList>
            <person name="Zhang G."/>
        </authorList>
    </citation>
    <scope>NUCLEOTIDE SEQUENCE [LARGE SCALE GENOMIC DNA]</scope>
    <source>
        <strain evidence="6">B10K-DU-006-20</strain>
        <tissue evidence="6">Mixed tissue sample</tissue>
    </source>
</reference>
<gene>
    <name evidence="6" type="primary">Sun3</name>
    <name evidence="6" type="ORF">ROSBEN_R02844</name>
</gene>
<dbReference type="PANTHER" id="PTHR12911">
    <property type="entry name" value="SAD1/UNC-84-LIKE PROTEIN-RELATED"/>
    <property type="match status" value="1"/>
</dbReference>
<keyword evidence="3" id="KW-1133">Transmembrane helix</keyword>
<evidence type="ECO:0000256" key="2">
    <source>
        <dbReference type="ARBA" id="ARBA00022692"/>
    </source>
</evidence>
<proteinExistence type="predicted"/>
<dbReference type="GO" id="GO:0043495">
    <property type="term" value="F:protein-membrane adaptor activity"/>
    <property type="evidence" value="ECO:0007669"/>
    <property type="project" value="TreeGrafter"/>
</dbReference>
<dbReference type="GO" id="GO:0034993">
    <property type="term" value="C:meiotic nuclear membrane microtubule tethering complex"/>
    <property type="evidence" value="ECO:0007669"/>
    <property type="project" value="TreeGrafter"/>
</dbReference>
<dbReference type="EMBL" id="VXAI01000666">
    <property type="protein sequence ID" value="NXJ71742.1"/>
    <property type="molecule type" value="Genomic_DNA"/>
</dbReference>
<evidence type="ECO:0000256" key="4">
    <source>
        <dbReference type="ARBA" id="ARBA00023136"/>
    </source>
</evidence>
<feature type="domain" description="SUN" evidence="5">
    <location>
        <begin position="1"/>
        <end position="107"/>
    </location>
</feature>
<keyword evidence="7" id="KW-1185">Reference proteome</keyword>
<keyword evidence="2" id="KW-0812">Transmembrane</keyword>
<dbReference type="InterPro" id="IPR045119">
    <property type="entry name" value="SUN1-5"/>
</dbReference>
<dbReference type="Gene3D" id="2.60.120.260">
    <property type="entry name" value="Galactose-binding domain-like"/>
    <property type="match status" value="1"/>
</dbReference>
<dbReference type="PANTHER" id="PTHR12911:SF24">
    <property type="entry name" value="SUN DOMAIN-CONTAINING PROTEIN 3"/>
    <property type="match status" value="1"/>
</dbReference>
<name>A0A7L0DMA4_9CHAR</name>
<dbReference type="PROSITE" id="PS51469">
    <property type="entry name" value="SUN"/>
    <property type="match status" value="1"/>
</dbReference>
<organism evidence="6 7">
    <name type="scientific">Rostratula benghalensis</name>
    <name type="common">greater painted-snipe</name>
    <dbReference type="NCBI Taxonomy" id="118793"/>
    <lineage>
        <taxon>Eukaryota</taxon>
        <taxon>Metazoa</taxon>
        <taxon>Chordata</taxon>
        <taxon>Craniata</taxon>
        <taxon>Vertebrata</taxon>
        <taxon>Euteleostomi</taxon>
        <taxon>Archelosauria</taxon>
        <taxon>Archosauria</taxon>
        <taxon>Dinosauria</taxon>
        <taxon>Saurischia</taxon>
        <taxon>Theropoda</taxon>
        <taxon>Coelurosauria</taxon>
        <taxon>Aves</taxon>
        <taxon>Neognathae</taxon>
        <taxon>Neoaves</taxon>
        <taxon>Charadriiformes</taxon>
        <taxon>Rostratulidae</taxon>
        <taxon>Rostratula</taxon>
    </lineage>
</organism>
<evidence type="ECO:0000259" key="5">
    <source>
        <dbReference type="PROSITE" id="PS51469"/>
    </source>
</evidence>
<keyword evidence="4" id="KW-0472">Membrane</keyword>
<dbReference type="InterPro" id="IPR012919">
    <property type="entry name" value="SUN_dom"/>
</dbReference>
<comment type="subcellular location">
    <subcellularLocation>
        <location evidence="1">Nucleus inner membrane</location>
    </subcellularLocation>
</comment>
<sequence length="107" mass="11825">PDLVFCFQMETLSGYCWPFQGSRSEVLIRLPAQILPIAISIQHASMTASPLGTASSAPRDFTVSGLDEESKEETLLGIFSYNVQNKPMQTFPLQVQCVYVGQRPGQK</sequence>
<evidence type="ECO:0000256" key="1">
    <source>
        <dbReference type="ARBA" id="ARBA00004540"/>
    </source>
</evidence>
<evidence type="ECO:0000313" key="6">
    <source>
        <dbReference type="EMBL" id="NXJ71742.1"/>
    </source>
</evidence>
<protein>
    <submittedName>
        <fullName evidence="6">SUN3 protein</fullName>
    </submittedName>
</protein>
<dbReference type="Pfam" id="PF07738">
    <property type="entry name" value="Sad1_UNC"/>
    <property type="match status" value="1"/>
</dbReference>
<dbReference type="AlphaFoldDB" id="A0A7L0DMA4"/>
<dbReference type="Proteomes" id="UP000545435">
    <property type="component" value="Unassembled WGS sequence"/>
</dbReference>